<organism evidence="7 8">
    <name type="scientific">Escallonia herrerae</name>
    <dbReference type="NCBI Taxonomy" id="1293975"/>
    <lineage>
        <taxon>Eukaryota</taxon>
        <taxon>Viridiplantae</taxon>
        <taxon>Streptophyta</taxon>
        <taxon>Embryophyta</taxon>
        <taxon>Tracheophyta</taxon>
        <taxon>Spermatophyta</taxon>
        <taxon>Magnoliopsida</taxon>
        <taxon>eudicotyledons</taxon>
        <taxon>Gunneridae</taxon>
        <taxon>Pentapetalae</taxon>
        <taxon>asterids</taxon>
        <taxon>campanulids</taxon>
        <taxon>Escalloniales</taxon>
        <taxon>Escalloniaceae</taxon>
        <taxon>Escallonia</taxon>
    </lineage>
</organism>
<evidence type="ECO:0000256" key="5">
    <source>
        <dbReference type="SAM" id="MobiDB-lite"/>
    </source>
</evidence>
<keyword evidence="1" id="KW-0112">Calmodulin-binding</keyword>
<evidence type="ECO:0000259" key="6">
    <source>
        <dbReference type="Pfam" id="PF13178"/>
    </source>
</evidence>
<protein>
    <recommendedName>
        <fullName evidence="6">DUF4005 domain-containing protein</fullName>
    </recommendedName>
</protein>
<evidence type="ECO:0000313" key="8">
    <source>
        <dbReference type="Proteomes" id="UP001188597"/>
    </source>
</evidence>
<dbReference type="Pfam" id="PF00612">
    <property type="entry name" value="IQ"/>
    <property type="match status" value="2"/>
</dbReference>
<feature type="region of interest" description="Disordered" evidence="5">
    <location>
        <begin position="281"/>
        <end position="300"/>
    </location>
</feature>
<evidence type="ECO:0000256" key="4">
    <source>
        <dbReference type="ARBA" id="ARBA00045534"/>
    </source>
</evidence>
<dbReference type="PANTHER" id="PTHR32295:SF244">
    <property type="entry name" value="PROTEIN IQ-DOMAIN 14-LIKE"/>
    <property type="match status" value="1"/>
</dbReference>
<dbReference type="PANTHER" id="PTHR32295">
    <property type="entry name" value="IQ-DOMAIN 5-RELATED"/>
    <property type="match status" value="1"/>
</dbReference>
<accession>A0AA89BIY4</accession>
<feature type="region of interest" description="Disordered" evidence="5">
    <location>
        <begin position="1"/>
        <end position="44"/>
    </location>
</feature>
<comment type="caution">
    <text evidence="7">The sequence shown here is derived from an EMBL/GenBank/DDBJ whole genome shotgun (WGS) entry which is preliminary data.</text>
</comment>
<name>A0AA89BIY4_9ASTE</name>
<gene>
    <name evidence="7" type="ORF">RJ639_001126</name>
</gene>
<evidence type="ECO:0000256" key="2">
    <source>
        <dbReference type="ARBA" id="ARBA00024341"/>
    </source>
</evidence>
<feature type="compositionally biased region" description="Basic and acidic residues" evidence="5">
    <location>
        <begin position="506"/>
        <end position="521"/>
    </location>
</feature>
<dbReference type="GO" id="GO:0005516">
    <property type="term" value="F:calmodulin binding"/>
    <property type="evidence" value="ECO:0007669"/>
    <property type="project" value="UniProtKB-KW"/>
</dbReference>
<dbReference type="EMBL" id="JAVXUP010000015">
    <property type="protein sequence ID" value="KAK3042853.1"/>
    <property type="molecule type" value="Genomic_DNA"/>
</dbReference>
<keyword evidence="8" id="KW-1185">Reference proteome</keyword>
<proteinExistence type="inferred from homology"/>
<comment type="similarity">
    <text evidence="2">Belongs to the IQD family.</text>
</comment>
<feature type="compositionally biased region" description="Basic and acidic residues" evidence="5">
    <location>
        <begin position="17"/>
        <end position="31"/>
    </location>
</feature>
<dbReference type="SMART" id="SM00015">
    <property type="entry name" value="IQ"/>
    <property type="match status" value="2"/>
</dbReference>
<comment type="subunit">
    <text evidence="3">Binds to multiple calmodulin (CaM) in the presence of Ca(2+) and CaM-like proteins.</text>
</comment>
<dbReference type="Pfam" id="PF13178">
    <property type="entry name" value="DUF4005"/>
    <property type="match status" value="1"/>
</dbReference>
<feature type="compositionally biased region" description="Polar residues" evidence="5">
    <location>
        <begin position="495"/>
        <end position="504"/>
    </location>
</feature>
<evidence type="ECO:0000256" key="3">
    <source>
        <dbReference type="ARBA" id="ARBA00024378"/>
    </source>
</evidence>
<dbReference type="InterPro" id="IPR000048">
    <property type="entry name" value="IQ_motif_EF-hand-BS"/>
</dbReference>
<dbReference type="AlphaFoldDB" id="A0AA89BIY4"/>
<evidence type="ECO:0000313" key="7">
    <source>
        <dbReference type="EMBL" id="KAK3042853.1"/>
    </source>
</evidence>
<dbReference type="Proteomes" id="UP001188597">
    <property type="component" value="Unassembled WGS sequence"/>
</dbReference>
<dbReference type="SUPFAM" id="SSF52540">
    <property type="entry name" value="P-loop containing nucleoside triphosphate hydrolases"/>
    <property type="match status" value="1"/>
</dbReference>
<evidence type="ECO:0000256" key="1">
    <source>
        <dbReference type="ARBA" id="ARBA00022860"/>
    </source>
</evidence>
<dbReference type="Gene3D" id="1.20.5.190">
    <property type="match status" value="1"/>
</dbReference>
<dbReference type="PROSITE" id="PS50096">
    <property type="entry name" value="IQ"/>
    <property type="match status" value="2"/>
</dbReference>
<comment type="function">
    <text evidence="4">May be involved in cooperative interactions with calmodulins or calmodulin-like proteins. Recruits calmodulin proteins to microtubules, thus being a potential scaffold in cellular signaling and trafficking. May associate with nucleic acids and regulate gene expression at the transcriptional or post-transcriptional level.</text>
</comment>
<reference evidence="7" key="1">
    <citation type="submission" date="2022-12" db="EMBL/GenBank/DDBJ databases">
        <title>Draft genome assemblies for two species of Escallonia (Escalloniales).</title>
        <authorList>
            <person name="Chanderbali A."/>
            <person name="Dervinis C."/>
            <person name="Anghel I."/>
            <person name="Soltis D."/>
            <person name="Soltis P."/>
            <person name="Zapata F."/>
        </authorList>
    </citation>
    <scope>NUCLEOTIDE SEQUENCE</scope>
    <source>
        <strain evidence="7">UCBG64.0493</strain>
        <tissue evidence="7">Leaf</tissue>
    </source>
</reference>
<dbReference type="InterPro" id="IPR027417">
    <property type="entry name" value="P-loop_NTPase"/>
</dbReference>
<feature type="domain" description="DUF4005" evidence="6">
    <location>
        <begin position="383"/>
        <end position="467"/>
    </location>
</feature>
<dbReference type="InterPro" id="IPR025064">
    <property type="entry name" value="DUF4005"/>
</dbReference>
<sequence length="521" mass="59070">IGGSSWLNAVKKAFRSPTKDNSKRSSRSQEEHEQEEEEEEKKRGKRRWIFKKPYHHETTIQHNEAKNMTTTALNTLFSSRTTANNAVCEAADVEQRRAIAMAMATTAAAEAAVATAQAAVEVIRLTRHSHFVREHHAATVIQTAFRGYLARRALRALKGLVKLQALVRGHNVRKRSKMTLRCIQALVRVQTRIRDQRRRLSYKGSIDSASSEPKSYWEFHHAERKSTVSNVSRDGNAIPNEWNSHLHAVEEFEALLQRTNEAALEREKALAQAFSNQIWRSGTDQFPGNEEQEANSRWEKTGRYSCDQRVPIKNVEMDTAQPYSYSAPNFPRSPRHCYHYQQPKSHSYYASSPLHRTHQNLSIHSPATPSPSILKSLQVHSASPRCLRERTYPMSQTPTLRSSYYHGLGESGNAGAAPMPNYMAATASAKARVRSQSAPRQRPLTPEREKVGSAKKRLSFPAPNPSNDFVISDVDSESPSYRTIDGDSFEVEQRSIMSSYCNDSQGDERSPPMNDLRRWLR</sequence>
<dbReference type="CDD" id="cd23767">
    <property type="entry name" value="IQCD"/>
    <property type="match status" value="1"/>
</dbReference>
<feature type="region of interest" description="Disordered" evidence="5">
    <location>
        <begin position="429"/>
        <end position="521"/>
    </location>
</feature>
<feature type="non-terminal residue" evidence="7">
    <location>
        <position position="1"/>
    </location>
</feature>